<evidence type="ECO:0000256" key="2">
    <source>
        <dbReference type="ARBA" id="ARBA00005417"/>
    </source>
</evidence>
<evidence type="ECO:0000313" key="10">
    <source>
        <dbReference type="EMBL" id="MFD2829009.1"/>
    </source>
</evidence>
<dbReference type="PROSITE" id="PS50893">
    <property type="entry name" value="ABC_TRANSPORTER_2"/>
    <property type="match status" value="2"/>
</dbReference>
<dbReference type="Proteomes" id="UP001597519">
    <property type="component" value="Unassembled WGS sequence"/>
</dbReference>
<dbReference type="PANTHER" id="PTHR43553:SF27">
    <property type="entry name" value="ENERGY-COUPLING FACTOR TRANSPORTER ATP-BINDING PROTEIN ECFA2"/>
    <property type="match status" value="1"/>
</dbReference>
<feature type="domain" description="ABC transporter" evidence="9">
    <location>
        <begin position="252"/>
        <end position="468"/>
    </location>
</feature>
<dbReference type="InterPro" id="IPR003593">
    <property type="entry name" value="AAA+_ATPase"/>
</dbReference>
<sequence>MTVEVRNLRLKFPEADSRQFTDLSISIEDGEKVLLLGPSGSGKSTLLNVLGGIIPRTVDIPLKADVLNAAEAAYVFQDPDSQFTMPSVAEELAFVLENRQVKKEDMLPLMTEALKKVGLGMILDRTVNSLSGGQKQKLAIASCLLQDSSTLMLDEPTSMLDESSVKSLWETVQNVWEEKTVVIVEHRVDHIWDKVDRVILMNGQGELIVDSTPKDVFENHLELLFEYGVWHPASWRHAPEFPLFERSGDVLLNVRDMTVSRTGNTLLHIDNLNIYKGEWLTLEGENGTGKTSLLLALMKLIKSRGEVTAGGKRIKKTKDISGFMYPVFQNPELQFITNKVFDEIFINLEMHDDRDVARQKTTELLKDMHLDHVSHLHPLEISTGQKRRLSVATAAGGVPEIIILDEPTFGLDQKLTFRFIEMFHRLVQNGTTIIMITHDEEIKKRYPMRRLLISDGRLYEHEGGGTDA</sequence>
<dbReference type="PANTHER" id="PTHR43553">
    <property type="entry name" value="HEAVY METAL TRANSPORTER"/>
    <property type="match status" value="1"/>
</dbReference>
<name>A0ABW5WRT0_9STAP</name>
<accession>A0ABW5WRT0</accession>
<evidence type="ECO:0000256" key="8">
    <source>
        <dbReference type="ARBA" id="ARBA00023136"/>
    </source>
</evidence>
<feature type="domain" description="ABC transporter" evidence="9">
    <location>
        <begin position="3"/>
        <end position="229"/>
    </location>
</feature>
<evidence type="ECO:0000313" key="11">
    <source>
        <dbReference type="Proteomes" id="UP001597519"/>
    </source>
</evidence>
<keyword evidence="6 10" id="KW-0067">ATP-binding</keyword>
<gene>
    <name evidence="10" type="ORF">ACFSX4_00925</name>
</gene>
<keyword evidence="8" id="KW-0472">Membrane</keyword>
<evidence type="ECO:0000256" key="4">
    <source>
        <dbReference type="ARBA" id="ARBA00022475"/>
    </source>
</evidence>
<dbReference type="InterPro" id="IPR050095">
    <property type="entry name" value="ECF_ABC_transporter_ATP-bd"/>
</dbReference>
<dbReference type="RefSeq" id="WP_377770627.1">
    <property type="nucleotide sequence ID" value="NZ_JBHUOQ010000001.1"/>
</dbReference>
<dbReference type="InterPro" id="IPR017871">
    <property type="entry name" value="ABC_transporter-like_CS"/>
</dbReference>
<evidence type="ECO:0000256" key="5">
    <source>
        <dbReference type="ARBA" id="ARBA00022741"/>
    </source>
</evidence>
<keyword evidence="7" id="KW-1278">Translocase</keyword>
<keyword evidence="5" id="KW-0547">Nucleotide-binding</keyword>
<comment type="subcellular location">
    <subcellularLocation>
        <location evidence="1">Cell membrane</location>
        <topology evidence="1">Peripheral membrane protein</topology>
    </subcellularLocation>
</comment>
<dbReference type="CDD" id="cd03225">
    <property type="entry name" value="ABC_cobalt_CbiO_domain1"/>
    <property type="match status" value="2"/>
</dbReference>
<evidence type="ECO:0000259" key="9">
    <source>
        <dbReference type="PROSITE" id="PS50893"/>
    </source>
</evidence>
<dbReference type="PROSITE" id="PS00211">
    <property type="entry name" value="ABC_TRANSPORTER_1"/>
    <property type="match status" value="1"/>
</dbReference>
<dbReference type="Gene3D" id="3.40.50.300">
    <property type="entry name" value="P-loop containing nucleotide triphosphate hydrolases"/>
    <property type="match status" value="2"/>
</dbReference>
<evidence type="ECO:0000256" key="3">
    <source>
        <dbReference type="ARBA" id="ARBA00022448"/>
    </source>
</evidence>
<evidence type="ECO:0000256" key="6">
    <source>
        <dbReference type="ARBA" id="ARBA00022840"/>
    </source>
</evidence>
<dbReference type="EMBL" id="JBHUOQ010000001">
    <property type="protein sequence ID" value="MFD2829009.1"/>
    <property type="molecule type" value="Genomic_DNA"/>
</dbReference>
<dbReference type="SMART" id="SM00382">
    <property type="entry name" value="AAA"/>
    <property type="match status" value="2"/>
</dbReference>
<evidence type="ECO:0000256" key="7">
    <source>
        <dbReference type="ARBA" id="ARBA00022967"/>
    </source>
</evidence>
<comment type="caution">
    <text evidence="10">The sequence shown here is derived from an EMBL/GenBank/DDBJ whole genome shotgun (WGS) entry which is preliminary data.</text>
</comment>
<dbReference type="InterPro" id="IPR003439">
    <property type="entry name" value="ABC_transporter-like_ATP-bd"/>
</dbReference>
<dbReference type="SUPFAM" id="SSF52540">
    <property type="entry name" value="P-loop containing nucleoside triphosphate hydrolases"/>
    <property type="match status" value="2"/>
</dbReference>
<protein>
    <submittedName>
        <fullName evidence="10">ABC transporter ATP-binding protein</fullName>
    </submittedName>
</protein>
<comment type="similarity">
    <text evidence="2">Belongs to the ABC transporter superfamily.</text>
</comment>
<dbReference type="Pfam" id="PF00005">
    <property type="entry name" value="ABC_tran"/>
    <property type="match status" value="2"/>
</dbReference>
<keyword evidence="3" id="KW-0813">Transport</keyword>
<dbReference type="InterPro" id="IPR015856">
    <property type="entry name" value="ABC_transpr_CbiO/EcfA_su"/>
</dbReference>
<keyword evidence="11" id="KW-1185">Reference proteome</keyword>
<dbReference type="GO" id="GO:0005524">
    <property type="term" value="F:ATP binding"/>
    <property type="evidence" value="ECO:0007669"/>
    <property type="project" value="UniProtKB-KW"/>
</dbReference>
<organism evidence="10 11">
    <name type="scientific">Corticicoccus populi</name>
    <dbReference type="NCBI Taxonomy" id="1812821"/>
    <lineage>
        <taxon>Bacteria</taxon>
        <taxon>Bacillati</taxon>
        <taxon>Bacillota</taxon>
        <taxon>Bacilli</taxon>
        <taxon>Bacillales</taxon>
        <taxon>Staphylococcaceae</taxon>
        <taxon>Corticicoccus</taxon>
    </lineage>
</organism>
<reference evidence="11" key="1">
    <citation type="journal article" date="2019" name="Int. J. Syst. Evol. Microbiol.">
        <title>The Global Catalogue of Microorganisms (GCM) 10K type strain sequencing project: providing services to taxonomists for standard genome sequencing and annotation.</title>
        <authorList>
            <consortium name="The Broad Institute Genomics Platform"/>
            <consortium name="The Broad Institute Genome Sequencing Center for Infectious Disease"/>
            <person name="Wu L."/>
            <person name="Ma J."/>
        </authorList>
    </citation>
    <scope>NUCLEOTIDE SEQUENCE [LARGE SCALE GENOMIC DNA]</scope>
    <source>
        <strain evidence="11">KCTC 33575</strain>
    </source>
</reference>
<keyword evidence="4" id="KW-1003">Cell membrane</keyword>
<dbReference type="InterPro" id="IPR027417">
    <property type="entry name" value="P-loop_NTPase"/>
</dbReference>
<evidence type="ECO:0000256" key="1">
    <source>
        <dbReference type="ARBA" id="ARBA00004202"/>
    </source>
</evidence>
<proteinExistence type="inferred from homology"/>